<evidence type="ECO:0000313" key="2">
    <source>
        <dbReference type="EMBL" id="PVH31056.1"/>
    </source>
</evidence>
<accession>A0A2T8I046</accession>
<dbReference type="Proteomes" id="UP000243499">
    <property type="component" value="Chromosome 9"/>
</dbReference>
<reference evidence="2" key="1">
    <citation type="submission" date="2018-04" db="EMBL/GenBank/DDBJ databases">
        <title>WGS assembly of Panicum hallii.</title>
        <authorList>
            <person name="Lovell J."/>
            <person name="Jenkins J."/>
            <person name="Lowry D."/>
            <person name="Mamidi S."/>
            <person name="Sreedasyam A."/>
            <person name="Weng X."/>
            <person name="Barry K."/>
            <person name="Bonette J."/>
            <person name="Campitelli B."/>
            <person name="Daum C."/>
            <person name="Gordon S."/>
            <person name="Gould B."/>
            <person name="Lipzen A."/>
            <person name="Macqueen A."/>
            <person name="Palacio-Mejia J."/>
            <person name="Plott C."/>
            <person name="Shakirov E."/>
            <person name="Shu S."/>
            <person name="Yoshinaga Y."/>
            <person name="Zane M."/>
            <person name="Rokhsar D."/>
            <person name="Grimwood J."/>
            <person name="Schmutz J."/>
            <person name="Juenger T."/>
        </authorList>
    </citation>
    <scope>NUCLEOTIDE SEQUENCE [LARGE SCALE GENOMIC DNA]</scope>
    <source>
        <strain evidence="2">FIL2</strain>
    </source>
</reference>
<dbReference type="AlphaFoldDB" id="A0A2T8I046"/>
<proteinExistence type="predicted"/>
<dbReference type="Gramene" id="PVH31056">
    <property type="protein sequence ID" value="PVH31056"/>
    <property type="gene ID" value="PAHAL_9G047100"/>
</dbReference>
<feature type="transmembrane region" description="Helical" evidence="1">
    <location>
        <begin position="32"/>
        <end position="49"/>
    </location>
</feature>
<organism evidence="2">
    <name type="scientific">Panicum hallii</name>
    <dbReference type="NCBI Taxonomy" id="206008"/>
    <lineage>
        <taxon>Eukaryota</taxon>
        <taxon>Viridiplantae</taxon>
        <taxon>Streptophyta</taxon>
        <taxon>Embryophyta</taxon>
        <taxon>Tracheophyta</taxon>
        <taxon>Spermatophyta</taxon>
        <taxon>Magnoliopsida</taxon>
        <taxon>Liliopsida</taxon>
        <taxon>Poales</taxon>
        <taxon>Poaceae</taxon>
        <taxon>PACMAD clade</taxon>
        <taxon>Panicoideae</taxon>
        <taxon>Panicodae</taxon>
        <taxon>Paniceae</taxon>
        <taxon>Panicinae</taxon>
        <taxon>Panicum</taxon>
        <taxon>Panicum sect. Panicum</taxon>
    </lineage>
</organism>
<protein>
    <submittedName>
        <fullName evidence="2">Uncharacterized protein</fullName>
    </submittedName>
</protein>
<keyword evidence="1" id="KW-1133">Transmembrane helix</keyword>
<evidence type="ECO:0000256" key="1">
    <source>
        <dbReference type="SAM" id="Phobius"/>
    </source>
</evidence>
<gene>
    <name evidence="2" type="ORF">PAHAL_9G047100</name>
</gene>
<keyword evidence="1" id="KW-0812">Transmembrane</keyword>
<keyword evidence="1" id="KW-0472">Membrane</keyword>
<dbReference type="EMBL" id="CM008054">
    <property type="protein sequence ID" value="PVH31056.1"/>
    <property type="molecule type" value="Genomic_DNA"/>
</dbReference>
<sequence length="60" mass="7108">MEEGDEKEHQEDTYEPTKDVRSMVDHLIHDESWGGALYVKLLTIMHLLLGQLNMKKRWIV</sequence>
<name>A0A2T8I046_9POAL</name>